<proteinExistence type="predicted"/>
<gene>
    <name evidence="2" type="ORF">A8926_6067</name>
</gene>
<feature type="region of interest" description="Disordered" evidence="1">
    <location>
        <begin position="126"/>
        <end position="161"/>
    </location>
</feature>
<protein>
    <submittedName>
        <fullName evidence="2">Uncharacterized protein</fullName>
    </submittedName>
</protein>
<name>A0A2N3Y513_SACSN</name>
<evidence type="ECO:0000313" key="2">
    <source>
        <dbReference type="EMBL" id="PKW18018.1"/>
    </source>
</evidence>
<accession>A0A2N3Y513</accession>
<dbReference type="RefSeq" id="WP_010307574.1">
    <property type="nucleotide sequence ID" value="NZ_CP061007.1"/>
</dbReference>
<sequence length="161" mass="17401">MSVQPPPCPEVPEHTVAVARAAFPKYTQVMRARDEVSGPFAERCSELGPVNARSRPRTDSAQVLAAMRAVIRLEFLAETLRAALEALPAVAPDCPVTRITHSGLEVAWQEEQDLQPTVNTIHPQPSAAVAAPTRHSQRGRAARTGRTRTSNLARPNLTLAA</sequence>
<keyword evidence="3" id="KW-1185">Reference proteome</keyword>
<organism evidence="2 3">
    <name type="scientific">Saccharopolyspora spinosa</name>
    <dbReference type="NCBI Taxonomy" id="60894"/>
    <lineage>
        <taxon>Bacteria</taxon>
        <taxon>Bacillati</taxon>
        <taxon>Actinomycetota</taxon>
        <taxon>Actinomycetes</taxon>
        <taxon>Pseudonocardiales</taxon>
        <taxon>Pseudonocardiaceae</taxon>
        <taxon>Saccharopolyspora</taxon>
    </lineage>
</organism>
<reference evidence="2" key="1">
    <citation type="submission" date="2017-12" db="EMBL/GenBank/DDBJ databases">
        <title>Sequencing the genomes of 1000 Actinobacteria strains.</title>
        <authorList>
            <person name="Klenk H.-P."/>
        </authorList>
    </citation>
    <scope>NUCLEOTIDE SEQUENCE [LARGE SCALE GENOMIC DNA]</scope>
    <source>
        <strain evidence="2">DSM 44228</strain>
    </source>
</reference>
<dbReference type="AlphaFoldDB" id="A0A2N3Y513"/>
<comment type="caution">
    <text evidence="2">The sequence shown here is derived from an EMBL/GenBank/DDBJ whole genome shotgun (WGS) entry which is preliminary data.</text>
</comment>
<dbReference type="OrthoDB" id="4334464at2"/>
<dbReference type="EMBL" id="PJNB01000001">
    <property type="protein sequence ID" value="PKW18018.1"/>
    <property type="molecule type" value="Genomic_DNA"/>
</dbReference>
<evidence type="ECO:0000256" key="1">
    <source>
        <dbReference type="SAM" id="MobiDB-lite"/>
    </source>
</evidence>
<feature type="compositionally biased region" description="Basic residues" evidence="1">
    <location>
        <begin position="135"/>
        <end position="146"/>
    </location>
</feature>
<dbReference type="Proteomes" id="UP000233786">
    <property type="component" value="Unassembled WGS sequence"/>
</dbReference>
<evidence type="ECO:0000313" key="3">
    <source>
        <dbReference type="Proteomes" id="UP000233786"/>
    </source>
</evidence>